<dbReference type="PANTHER" id="PTHR38445">
    <property type="entry name" value="HTH-TYPE TRANSCRIPTIONAL REPRESSOR YTRA"/>
    <property type="match status" value="1"/>
</dbReference>
<evidence type="ECO:0000259" key="4">
    <source>
        <dbReference type="PROSITE" id="PS50949"/>
    </source>
</evidence>
<evidence type="ECO:0000256" key="1">
    <source>
        <dbReference type="ARBA" id="ARBA00023015"/>
    </source>
</evidence>
<accession>A0A5C8NX63</accession>
<protein>
    <submittedName>
        <fullName evidence="5">GntR family transcriptional regulator</fullName>
    </submittedName>
</protein>
<dbReference type="PROSITE" id="PS50949">
    <property type="entry name" value="HTH_GNTR"/>
    <property type="match status" value="1"/>
</dbReference>
<dbReference type="Proteomes" id="UP000321574">
    <property type="component" value="Unassembled WGS sequence"/>
</dbReference>
<evidence type="ECO:0000256" key="3">
    <source>
        <dbReference type="ARBA" id="ARBA00023163"/>
    </source>
</evidence>
<organism evidence="5 6">
    <name type="scientific">Cerasibacillus terrae</name>
    <dbReference type="NCBI Taxonomy" id="2498845"/>
    <lineage>
        <taxon>Bacteria</taxon>
        <taxon>Bacillati</taxon>
        <taxon>Bacillota</taxon>
        <taxon>Bacilli</taxon>
        <taxon>Bacillales</taxon>
        <taxon>Bacillaceae</taxon>
        <taxon>Cerasibacillus</taxon>
    </lineage>
</organism>
<comment type="caution">
    <text evidence="5">The sequence shown here is derived from an EMBL/GenBank/DDBJ whole genome shotgun (WGS) entry which is preliminary data.</text>
</comment>
<feature type="domain" description="HTH gntR-type" evidence="4">
    <location>
        <begin position="11"/>
        <end position="79"/>
    </location>
</feature>
<dbReference type="Gene3D" id="1.10.10.10">
    <property type="entry name" value="Winged helix-like DNA-binding domain superfamily/Winged helix DNA-binding domain"/>
    <property type="match status" value="1"/>
</dbReference>
<dbReference type="SUPFAM" id="SSF46785">
    <property type="entry name" value="Winged helix' DNA-binding domain"/>
    <property type="match status" value="1"/>
</dbReference>
<keyword evidence="3" id="KW-0804">Transcription</keyword>
<dbReference type="CDD" id="cd07377">
    <property type="entry name" value="WHTH_GntR"/>
    <property type="match status" value="1"/>
</dbReference>
<evidence type="ECO:0000313" key="6">
    <source>
        <dbReference type="Proteomes" id="UP000321574"/>
    </source>
</evidence>
<dbReference type="OrthoDB" id="9801546at2"/>
<dbReference type="InterPro" id="IPR036390">
    <property type="entry name" value="WH_DNA-bd_sf"/>
</dbReference>
<evidence type="ECO:0000313" key="5">
    <source>
        <dbReference type="EMBL" id="TXL65857.1"/>
    </source>
</evidence>
<dbReference type="RefSeq" id="WP_147666527.1">
    <property type="nucleotide sequence ID" value="NZ_VDUW01000003.1"/>
</dbReference>
<dbReference type="SMART" id="SM00345">
    <property type="entry name" value="HTH_GNTR"/>
    <property type="match status" value="1"/>
</dbReference>
<keyword evidence="2" id="KW-0238">DNA-binding</keyword>
<gene>
    <name evidence="5" type="ORF">FHP05_06995</name>
</gene>
<dbReference type="Pfam" id="PF00392">
    <property type="entry name" value="GntR"/>
    <property type="match status" value="1"/>
</dbReference>
<dbReference type="InterPro" id="IPR036388">
    <property type="entry name" value="WH-like_DNA-bd_sf"/>
</dbReference>
<dbReference type="InterPro" id="IPR000524">
    <property type="entry name" value="Tscrpt_reg_HTH_GntR"/>
</dbReference>
<dbReference type="PANTHER" id="PTHR38445:SF12">
    <property type="entry name" value="GNTR-FAMILY TRANSCRIPTIONAL REGULATOR"/>
    <property type="match status" value="1"/>
</dbReference>
<sequence length="132" mass="14862">MFIKLSMESKEPLYSQLVNQIIEGIAQKELHPGENLPSVRSLAQDLGINLHTVNKAYKQLEQNGFILIQRQKGAFIHPDGIPKANKAYQEKLTASLRPIIAESICRGMDEVSFTKKCQEIFSSFQKKGESSK</sequence>
<dbReference type="EMBL" id="VDUW01000003">
    <property type="protein sequence ID" value="TXL65857.1"/>
    <property type="molecule type" value="Genomic_DNA"/>
</dbReference>
<reference evidence="5 6" key="1">
    <citation type="submission" date="2019-06" db="EMBL/GenBank/DDBJ databases">
        <title>Cerasibacillus sp. nov., isolated from maize field.</title>
        <authorList>
            <person name="Lin S.-Y."/>
            <person name="Tsai C.-F."/>
            <person name="Young C.-C."/>
        </authorList>
    </citation>
    <scope>NUCLEOTIDE SEQUENCE [LARGE SCALE GENOMIC DNA]</scope>
    <source>
        <strain evidence="5 6">CC-CFT480</strain>
    </source>
</reference>
<dbReference type="AlphaFoldDB" id="A0A5C8NX63"/>
<dbReference type="GO" id="GO:0003700">
    <property type="term" value="F:DNA-binding transcription factor activity"/>
    <property type="evidence" value="ECO:0007669"/>
    <property type="project" value="InterPro"/>
</dbReference>
<name>A0A5C8NX63_9BACI</name>
<keyword evidence="1" id="KW-0805">Transcription regulation</keyword>
<keyword evidence="6" id="KW-1185">Reference proteome</keyword>
<evidence type="ECO:0000256" key="2">
    <source>
        <dbReference type="ARBA" id="ARBA00023125"/>
    </source>
</evidence>
<proteinExistence type="predicted"/>
<dbReference type="GO" id="GO:0003677">
    <property type="term" value="F:DNA binding"/>
    <property type="evidence" value="ECO:0007669"/>
    <property type="project" value="UniProtKB-KW"/>
</dbReference>